<keyword evidence="4" id="KW-1003">Cell membrane</keyword>
<comment type="similarity">
    <text evidence="3">Belongs to the SKN1/KRE6 family.</text>
</comment>
<keyword evidence="9" id="KW-0325">Glycoprotein</keyword>
<dbReference type="GO" id="GO:0005789">
    <property type="term" value="C:endoplasmic reticulum membrane"/>
    <property type="evidence" value="ECO:0007669"/>
    <property type="project" value="TreeGrafter"/>
</dbReference>
<evidence type="ECO:0000259" key="13">
    <source>
        <dbReference type="PROSITE" id="PS51762"/>
    </source>
</evidence>
<reference evidence="17" key="3">
    <citation type="submission" date="2015-09" db="EMBL/GenBank/DDBJ databases">
        <authorList>
            <person name="Fill T.P."/>
            <person name="Baretta J.F."/>
            <person name="de Almeida L.G."/>
            <person name="Rocha M."/>
            <person name="de Souza D.H."/>
            <person name="Malavazi I."/>
            <person name="Cerdeira L.T."/>
            <person name="Hong H."/>
            <person name="Samborskyy M."/>
            <person name="de Vasconcelos A.T."/>
            <person name="Leadlay P."/>
            <person name="Rodrigues-Filho E."/>
        </authorList>
    </citation>
    <scope>NUCLEOTIDE SEQUENCE [LARGE SCALE GENOMIC DNA]</scope>
    <source>
        <strain evidence="17">LaBioMMi 136</strain>
    </source>
</reference>
<dbReference type="InterPro" id="IPR000757">
    <property type="entry name" value="Beta-glucanase-like"/>
</dbReference>
<dbReference type="CDD" id="cd02180">
    <property type="entry name" value="GH16_fungal_KRE6_glucanase"/>
    <property type="match status" value="1"/>
</dbReference>
<feature type="compositionally biased region" description="Low complexity" evidence="11">
    <location>
        <begin position="97"/>
        <end position="114"/>
    </location>
</feature>
<evidence type="ECO:0000256" key="3">
    <source>
        <dbReference type="ARBA" id="ARBA00010962"/>
    </source>
</evidence>
<comment type="subcellular location">
    <subcellularLocation>
        <location evidence="2">Cell membrane</location>
        <topology evidence="2">Lipid-anchor</topology>
        <topology evidence="2">GPI-anchor</topology>
    </subcellularLocation>
    <subcellularLocation>
        <location evidence="1">Membrane</location>
        <topology evidence="1">Single-pass type II membrane protein</topology>
    </subcellularLocation>
</comment>
<evidence type="ECO:0000313" key="17">
    <source>
        <dbReference type="Proteomes" id="UP000190744"/>
    </source>
</evidence>
<evidence type="ECO:0000256" key="7">
    <source>
        <dbReference type="ARBA" id="ARBA00022989"/>
    </source>
</evidence>
<dbReference type="GO" id="GO:0006078">
    <property type="term" value="P:(1-&gt;6)-beta-D-glucan biosynthetic process"/>
    <property type="evidence" value="ECO:0007669"/>
    <property type="project" value="TreeGrafter"/>
</dbReference>
<sequence length="656" mass="73370">MSDQGSETSSSKQEMPHIRLNSGRHDPFLESNDAYAPLTGRTLPRPLTPQGHEPQMPVGAQGMSPYGVAHAPESSEFLLPPKLRPTPRDDQDRSGSPDRWSARSAARSSVSSMSRDSRFHFNPFEDYSRAPSRTESDEYDVNTQTVSEKFNIMPTDGLLLFPEDVEKDDYLHNPDPADKDRECDVCNRRGVLNVGGLALLTVGILVLFIGYPVISWVEGILKPTHPCKDGDFLCLDVGEVPLLENIRRGLIDPDTPEEAMTKKNVDGKEWQLVFSDEFNMPGRTFYDEDDPFFQAVDLWYGVTMDKEWYDPDAVTTKEGVMEIRFDNFKNHGVQYRSGMVQSWNKLCFKGGRLEASLSLPGDGHIQGFWPGFWAMGNLGRPGHAATTDGMWPYSYHDGCDAGITPNQSSPDGINFLPGMRLPGCACPGSDHPSPGHARSAPEIDVIEGSTAPLNGDGPYIGSASQSMQAAPFDIWYMPDYDYTAVYDPRITQINAYRGGVYQQAMSGLTNLNHRWYNGTEYQIFAFEYTPGATGNVTWFIGADKTWTLDGRAIGPNGNVGQRMIPLEPMSMVMNLGMADNFAPQNKSIREYMPAYLRFDYIRIYQDPDEISVTCDPPGFETTGYIDAHRKAYDNHNLTTWEDAGYLWPKNSYMHDC</sequence>
<evidence type="ECO:0000256" key="4">
    <source>
        <dbReference type="ARBA" id="ARBA00022475"/>
    </source>
</evidence>
<evidence type="ECO:0000256" key="10">
    <source>
        <dbReference type="ARBA" id="ARBA00023316"/>
    </source>
</evidence>
<evidence type="ECO:0000256" key="9">
    <source>
        <dbReference type="ARBA" id="ARBA00023180"/>
    </source>
</evidence>
<evidence type="ECO:0000256" key="11">
    <source>
        <dbReference type="SAM" id="MobiDB-lite"/>
    </source>
</evidence>
<evidence type="ECO:0000313" key="16">
    <source>
        <dbReference type="Proteomes" id="UP000042958"/>
    </source>
</evidence>
<dbReference type="Proteomes" id="UP000190744">
    <property type="component" value="Unassembled WGS sequence"/>
</dbReference>
<feature type="transmembrane region" description="Helical" evidence="12">
    <location>
        <begin position="197"/>
        <end position="217"/>
    </location>
</feature>
<dbReference type="Gene3D" id="2.60.120.200">
    <property type="match status" value="1"/>
</dbReference>
<dbReference type="InterPro" id="IPR013320">
    <property type="entry name" value="ConA-like_dom_sf"/>
</dbReference>
<feature type="region of interest" description="Disordered" evidence="11">
    <location>
        <begin position="1"/>
        <end position="114"/>
    </location>
</feature>
<dbReference type="InterPro" id="IPR005629">
    <property type="entry name" value="Skn1/Kre6/Sbg1"/>
</dbReference>
<evidence type="ECO:0000256" key="1">
    <source>
        <dbReference type="ARBA" id="ARBA00004606"/>
    </source>
</evidence>
<dbReference type="PANTHER" id="PTHR31361:SF1">
    <property type="entry name" value="BETA-GLUCAN SYNTHESIS-ASSOCIATED PROTEIN KRE6-RELATED"/>
    <property type="match status" value="1"/>
</dbReference>
<evidence type="ECO:0000256" key="12">
    <source>
        <dbReference type="SAM" id="Phobius"/>
    </source>
</evidence>
<organism evidence="14 16">
    <name type="scientific">Penicillium brasilianum</name>
    <dbReference type="NCBI Taxonomy" id="104259"/>
    <lineage>
        <taxon>Eukaryota</taxon>
        <taxon>Fungi</taxon>
        <taxon>Dikarya</taxon>
        <taxon>Ascomycota</taxon>
        <taxon>Pezizomycotina</taxon>
        <taxon>Eurotiomycetes</taxon>
        <taxon>Eurotiomycetidae</taxon>
        <taxon>Eurotiales</taxon>
        <taxon>Aspergillaceae</taxon>
        <taxon>Penicillium</taxon>
    </lineage>
</organism>
<dbReference type="STRING" id="104259.A0A0F7TE65"/>
<keyword evidence="6" id="KW-0735">Signal-anchor</keyword>
<dbReference type="GO" id="GO:0015926">
    <property type="term" value="F:glucosidase activity"/>
    <property type="evidence" value="ECO:0007669"/>
    <property type="project" value="TreeGrafter"/>
</dbReference>
<dbReference type="EMBL" id="CDHK01000001">
    <property type="protein sequence ID" value="CEJ53806.1"/>
    <property type="molecule type" value="Genomic_DNA"/>
</dbReference>
<evidence type="ECO:0000256" key="8">
    <source>
        <dbReference type="ARBA" id="ARBA00023136"/>
    </source>
</evidence>
<dbReference type="SUPFAM" id="SSF49899">
    <property type="entry name" value="Concanavalin A-like lectins/glucanases"/>
    <property type="match status" value="1"/>
</dbReference>
<dbReference type="GO" id="GO:0005886">
    <property type="term" value="C:plasma membrane"/>
    <property type="evidence" value="ECO:0007669"/>
    <property type="project" value="UniProtKB-SubCell"/>
</dbReference>
<reference evidence="16" key="2">
    <citation type="journal article" date="2015" name="Genome Announc.">
        <title>Draft genome sequence of the fungus Penicillium brasilianum MG11.</title>
        <authorList>
            <person name="Horn F."/>
            <person name="Linde J."/>
            <person name="Mattern D.J."/>
            <person name="Walther G."/>
            <person name="Guthke R."/>
            <person name="Brakhage A.A."/>
            <person name="Valiante V."/>
        </authorList>
    </citation>
    <scope>NUCLEOTIDE SEQUENCE [LARGE SCALE GENOMIC DNA]</scope>
    <source>
        <strain evidence="16">MG11</strain>
    </source>
</reference>
<evidence type="ECO:0000313" key="14">
    <source>
        <dbReference type="EMBL" id="CEJ53806.1"/>
    </source>
</evidence>
<reference evidence="14" key="1">
    <citation type="submission" date="2014-11" db="EMBL/GenBank/DDBJ databases">
        <authorList>
            <person name="Zhu J."/>
            <person name="Qi W."/>
            <person name="Song R."/>
        </authorList>
    </citation>
    <scope>NUCLEOTIDE SEQUENCE [LARGE SCALE GENOMIC DNA]</scope>
</reference>
<keyword evidence="16" id="KW-1185">Reference proteome</keyword>
<feature type="domain" description="GH16" evidence="13">
    <location>
        <begin position="250"/>
        <end position="609"/>
    </location>
</feature>
<feature type="compositionally biased region" description="Polar residues" evidence="11">
    <location>
        <begin position="1"/>
        <end position="13"/>
    </location>
</feature>
<dbReference type="GO" id="GO:0031505">
    <property type="term" value="P:fungal-type cell wall organization"/>
    <property type="evidence" value="ECO:0007669"/>
    <property type="project" value="TreeGrafter"/>
</dbReference>
<dbReference type="Pfam" id="PF03935">
    <property type="entry name" value="SKN1_KRE6_Sbg1"/>
    <property type="match status" value="1"/>
</dbReference>
<evidence type="ECO:0000256" key="6">
    <source>
        <dbReference type="ARBA" id="ARBA00022968"/>
    </source>
</evidence>
<evidence type="ECO:0000256" key="2">
    <source>
        <dbReference type="ARBA" id="ARBA00004609"/>
    </source>
</evidence>
<evidence type="ECO:0000256" key="5">
    <source>
        <dbReference type="ARBA" id="ARBA00022692"/>
    </source>
</evidence>
<keyword evidence="7 12" id="KW-1133">Transmembrane helix</keyword>
<accession>A0A0F7TE65</accession>
<feature type="compositionally biased region" description="Basic and acidic residues" evidence="11">
    <location>
        <begin position="86"/>
        <end position="96"/>
    </location>
</feature>
<proteinExistence type="inferred from homology"/>
<keyword evidence="8 12" id="KW-0472">Membrane</keyword>
<dbReference type="EMBL" id="LJBN01000158">
    <property type="protein sequence ID" value="OOQ86053.1"/>
    <property type="molecule type" value="Genomic_DNA"/>
</dbReference>
<dbReference type="Proteomes" id="UP000042958">
    <property type="component" value="Unassembled WGS sequence"/>
</dbReference>
<dbReference type="PANTHER" id="PTHR31361">
    <property type="entry name" value="BETA-GLUCAN SYNTHESIS-ASSOCIATED PROTEIN KRE6-RELATED"/>
    <property type="match status" value="1"/>
</dbReference>
<name>A0A0F7TE65_PENBI</name>
<gene>
    <name evidence="15" type="primary">KRE6</name>
    <name evidence="15" type="ORF">PEBR_23685</name>
    <name evidence="14" type="ORF">PMG11_00147</name>
</gene>
<protein>
    <submittedName>
        <fullName evidence="15">Beta-glucan synthesis-associated protein KRE6</fullName>
    </submittedName>
</protein>
<dbReference type="OrthoDB" id="412647at2759"/>
<keyword evidence="10" id="KW-0961">Cell wall biogenesis/degradation</keyword>
<reference evidence="15" key="4">
    <citation type="submission" date="2015-09" db="EMBL/GenBank/DDBJ databases">
        <authorList>
            <person name="Jackson K.R."/>
            <person name="Lunt B.L."/>
            <person name="Fisher J.N.B."/>
            <person name="Gardner A.V."/>
            <person name="Bailey M.E."/>
            <person name="Deus L.M."/>
            <person name="Earl A.S."/>
            <person name="Gibby P.D."/>
            <person name="Hartmann K.A."/>
            <person name="Liu J.E."/>
            <person name="Manci A.M."/>
            <person name="Nielsen D.A."/>
            <person name="Solomon M.B."/>
            <person name="Breakwell D.P."/>
            <person name="Burnett S.H."/>
            <person name="Grose J.H."/>
        </authorList>
    </citation>
    <scope>NUCLEOTIDE SEQUENCE [LARGE SCALE GENOMIC DNA]</scope>
    <source>
        <strain evidence="15">LaBioMMi 136</strain>
    </source>
</reference>
<dbReference type="PROSITE" id="PS51762">
    <property type="entry name" value="GH16_2"/>
    <property type="match status" value="1"/>
</dbReference>
<keyword evidence="5 12" id="KW-0812">Transmembrane</keyword>
<evidence type="ECO:0000313" key="15">
    <source>
        <dbReference type="EMBL" id="OOQ86053.1"/>
    </source>
</evidence>
<dbReference type="AlphaFoldDB" id="A0A0F7TE65"/>